<gene>
    <name evidence="1" type="ORF">QVD17_20656</name>
</gene>
<dbReference type="Gene3D" id="3.40.50.1820">
    <property type="entry name" value="alpha/beta hydrolase"/>
    <property type="match status" value="1"/>
</dbReference>
<dbReference type="EMBL" id="JAUHHV010000005">
    <property type="protein sequence ID" value="KAK1425305.1"/>
    <property type="molecule type" value="Genomic_DNA"/>
</dbReference>
<comment type="caution">
    <text evidence="1">The sequence shown here is derived from an EMBL/GenBank/DDBJ whole genome shotgun (WGS) entry which is preliminary data.</text>
</comment>
<proteinExistence type="predicted"/>
<name>A0AAD8KT85_TARER</name>
<evidence type="ECO:0000313" key="2">
    <source>
        <dbReference type="Proteomes" id="UP001229421"/>
    </source>
</evidence>
<dbReference type="AlphaFoldDB" id="A0AAD8KT85"/>
<accession>A0AAD8KT85</accession>
<sequence length="118" mass="13361">MPDGEAVHDLDLPWYLLCVADDDLVIDTEMKFYEGMKKDGKKIELFVSNGVGHALYLNKIAIDVDPNTCNQTRKLIQKIASFVWSPDGMPHCRWDYPCSGNQVSLVPRMKSSRKASDQ</sequence>
<evidence type="ECO:0008006" key="3">
    <source>
        <dbReference type="Google" id="ProtNLM"/>
    </source>
</evidence>
<protein>
    <recommendedName>
        <fullName evidence="3">Alpha/beta hydrolase fold-3 domain-containing protein</fullName>
    </recommendedName>
</protein>
<keyword evidence="2" id="KW-1185">Reference proteome</keyword>
<dbReference type="SUPFAM" id="SSF53474">
    <property type="entry name" value="alpha/beta-Hydrolases"/>
    <property type="match status" value="1"/>
</dbReference>
<dbReference type="InterPro" id="IPR029058">
    <property type="entry name" value="AB_hydrolase_fold"/>
</dbReference>
<reference evidence="1" key="1">
    <citation type="journal article" date="2023" name="bioRxiv">
        <title>Improved chromosome-level genome assembly for marigold (Tagetes erecta).</title>
        <authorList>
            <person name="Jiang F."/>
            <person name="Yuan L."/>
            <person name="Wang S."/>
            <person name="Wang H."/>
            <person name="Xu D."/>
            <person name="Wang A."/>
            <person name="Fan W."/>
        </authorList>
    </citation>
    <scope>NUCLEOTIDE SEQUENCE</scope>
    <source>
        <strain evidence="1">WSJ</strain>
        <tissue evidence="1">Leaf</tissue>
    </source>
</reference>
<evidence type="ECO:0000313" key="1">
    <source>
        <dbReference type="EMBL" id="KAK1425305.1"/>
    </source>
</evidence>
<organism evidence="1 2">
    <name type="scientific">Tagetes erecta</name>
    <name type="common">African marigold</name>
    <dbReference type="NCBI Taxonomy" id="13708"/>
    <lineage>
        <taxon>Eukaryota</taxon>
        <taxon>Viridiplantae</taxon>
        <taxon>Streptophyta</taxon>
        <taxon>Embryophyta</taxon>
        <taxon>Tracheophyta</taxon>
        <taxon>Spermatophyta</taxon>
        <taxon>Magnoliopsida</taxon>
        <taxon>eudicotyledons</taxon>
        <taxon>Gunneridae</taxon>
        <taxon>Pentapetalae</taxon>
        <taxon>asterids</taxon>
        <taxon>campanulids</taxon>
        <taxon>Asterales</taxon>
        <taxon>Asteraceae</taxon>
        <taxon>Asteroideae</taxon>
        <taxon>Heliantheae alliance</taxon>
        <taxon>Tageteae</taxon>
        <taxon>Tagetes</taxon>
    </lineage>
</organism>
<dbReference type="Proteomes" id="UP001229421">
    <property type="component" value="Unassembled WGS sequence"/>
</dbReference>